<feature type="domain" description="Tyr recombinase" evidence="3">
    <location>
        <begin position="30"/>
        <end position="74"/>
    </location>
</feature>
<evidence type="ECO:0000256" key="2">
    <source>
        <dbReference type="SAM" id="MobiDB-lite"/>
    </source>
</evidence>
<dbReference type="SUPFAM" id="SSF56349">
    <property type="entry name" value="DNA breaking-rejoining enzymes"/>
    <property type="match status" value="1"/>
</dbReference>
<accession>A0ABQ2GY10</accession>
<dbReference type="InterPro" id="IPR013762">
    <property type="entry name" value="Integrase-like_cat_sf"/>
</dbReference>
<dbReference type="Pfam" id="PF00589">
    <property type="entry name" value="Phage_integrase"/>
    <property type="match status" value="1"/>
</dbReference>
<keyword evidence="5" id="KW-1185">Reference proteome</keyword>
<keyword evidence="1" id="KW-0233">DNA recombination</keyword>
<feature type="region of interest" description="Disordered" evidence="2">
    <location>
        <begin position="1"/>
        <end position="28"/>
    </location>
</feature>
<dbReference type="InterPro" id="IPR002104">
    <property type="entry name" value="Integrase_catalytic"/>
</dbReference>
<comment type="caution">
    <text evidence="4">The sequence shown here is derived from an EMBL/GenBank/DDBJ whole genome shotgun (WGS) entry which is preliminary data.</text>
</comment>
<reference evidence="5" key="1">
    <citation type="journal article" date="2019" name="Int. J. Syst. Evol. Microbiol.">
        <title>The Global Catalogue of Microorganisms (GCM) 10K type strain sequencing project: providing services to taxonomists for standard genome sequencing and annotation.</title>
        <authorList>
            <consortium name="The Broad Institute Genomics Platform"/>
            <consortium name="The Broad Institute Genome Sequencing Center for Infectious Disease"/>
            <person name="Wu L."/>
            <person name="Ma J."/>
        </authorList>
    </citation>
    <scope>NUCLEOTIDE SEQUENCE [LARGE SCALE GENOMIC DNA]</scope>
    <source>
        <strain evidence="5">JCM 15443</strain>
    </source>
</reference>
<dbReference type="Proteomes" id="UP000661918">
    <property type="component" value="Unassembled WGS sequence"/>
</dbReference>
<evidence type="ECO:0000256" key="1">
    <source>
        <dbReference type="ARBA" id="ARBA00023172"/>
    </source>
</evidence>
<dbReference type="EMBL" id="BMOM01000025">
    <property type="protein sequence ID" value="GGM16667.1"/>
    <property type="molecule type" value="Genomic_DNA"/>
</dbReference>
<proteinExistence type="predicted"/>
<dbReference type="InterPro" id="IPR011010">
    <property type="entry name" value="DNA_brk_join_enz"/>
</dbReference>
<evidence type="ECO:0000313" key="4">
    <source>
        <dbReference type="EMBL" id="GGM16667.1"/>
    </source>
</evidence>
<protein>
    <recommendedName>
        <fullName evidence="3">Tyr recombinase domain-containing protein</fullName>
    </recommendedName>
</protein>
<name>A0ABQ2GY10_9DEIO</name>
<evidence type="ECO:0000259" key="3">
    <source>
        <dbReference type="Pfam" id="PF00589"/>
    </source>
</evidence>
<organism evidence="4 5">
    <name type="scientific">Deinococcus aerophilus</name>
    <dbReference type="NCBI Taxonomy" id="522488"/>
    <lineage>
        <taxon>Bacteria</taxon>
        <taxon>Thermotogati</taxon>
        <taxon>Deinococcota</taxon>
        <taxon>Deinococci</taxon>
        <taxon>Deinococcales</taxon>
        <taxon>Deinococcaceae</taxon>
        <taxon>Deinococcus</taxon>
    </lineage>
</organism>
<sequence length="88" mass="10149">MISCSTRPPSRTARKKRPSSSDVSRWEATKLDISPHDLRHRFGYVMAEQVPLHRLAQIMGHDSLDTTARHTRATQRDLQAKVEKIAWQ</sequence>
<evidence type="ECO:0000313" key="5">
    <source>
        <dbReference type="Proteomes" id="UP000661918"/>
    </source>
</evidence>
<dbReference type="RefSeq" id="WP_373290517.1">
    <property type="nucleotide sequence ID" value="NZ_BMOM01000025.1"/>
</dbReference>
<dbReference type="Gene3D" id="1.10.443.10">
    <property type="entry name" value="Intergrase catalytic core"/>
    <property type="match status" value="1"/>
</dbReference>
<gene>
    <name evidence="4" type="ORF">GCM10010841_26250</name>
</gene>